<evidence type="ECO:0000256" key="1">
    <source>
        <dbReference type="SAM" id="Phobius"/>
    </source>
</evidence>
<dbReference type="SUPFAM" id="SSF48097">
    <property type="entry name" value="Regulator of G-protein signaling, RGS"/>
    <property type="match status" value="1"/>
</dbReference>
<dbReference type="GO" id="GO:0035091">
    <property type="term" value="F:phosphatidylinositol binding"/>
    <property type="evidence" value="ECO:0007669"/>
    <property type="project" value="TreeGrafter"/>
</dbReference>
<dbReference type="EMBL" id="BLXT01004960">
    <property type="protein sequence ID" value="GFO18603.1"/>
    <property type="molecule type" value="Genomic_DNA"/>
</dbReference>
<comment type="caution">
    <text evidence="3">The sequence shown here is derived from an EMBL/GenBank/DDBJ whole genome shotgun (WGS) entry which is preliminary data.</text>
</comment>
<dbReference type="AlphaFoldDB" id="A0AAV4BHG3"/>
<dbReference type="InterPro" id="IPR016137">
    <property type="entry name" value="RGS"/>
</dbReference>
<feature type="domain" description="PXA" evidence="2">
    <location>
        <begin position="118"/>
        <end position="312"/>
    </location>
</feature>
<protein>
    <submittedName>
        <fullName evidence="3">Sorting nexin-14</fullName>
    </submittedName>
</protein>
<accession>A0AAV4BHG3</accession>
<dbReference type="PROSITE" id="PS51207">
    <property type="entry name" value="PXA"/>
    <property type="match status" value="1"/>
</dbReference>
<dbReference type="Gene3D" id="1.10.167.10">
    <property type="entry name" value="Regulator of G-protein Signalling 4, domain 2"/>
    <property type="match status" value="1"/>
</dbReference>
<keyword evidence="1" id="KW-1133">Transmembrane helix</keyword>
<evidence type="ECO:0000313" key="3">
    <source>
        <dbReference type="EMBL" id="GFO18603.1"/>
    </source>
</evidence>
<dbReference type="GO" id="GO:0005770">
    <property type="term" value="C:late endosome"/>
    <property type="evidence" value="ECO:0007669"/>
    <property type="project" value="TreeGrafter"/>
</dbReference>
<keyword evidence="1" id="KW-0812">Transmembrane</keyword>
<sequence>MIPWYVFKLYVRSHFKFTSICLGLLITNLFFFSFTHLLLVVWFFIAGMAISYSFVSPTSRVPNLLPMYTRKPKVSRSEEEELSLMKTVCTVCGLRKCPRHRPELNILAFQPWTNLDIPQSVDTALDEFFSIVIKEYVYTWYRELSHDEGFVDELQTNFRFLASVMLRRIKKVDFPKFVTQKIVRAVLQHIDLCNQAYNRGGQQNDLQQTVLEHLGSRGVHCAMWSRKSELEYLRRLVEALFPYILRPQALNSSACFTEADDFNTDTFVPVLKSTCALVRELLAGSVLLPLMDSIANPDLLNNILLIFFDDTPPPVATEPPSPKVPFLGRFSQPRTQSQSCLRLELKDVINPEIPELLYPFMQFLKSEAAVNVLQFCLACDDFNRRILSPDVSQSEFGELHATAKDLYRSYCAPSALDRIKFDDDVVDTLKEIVEGPADQVIRLRTSTPLFNHWKDFKTCVSYEFIVVVWFEKDRRKDISESV</sequence>
<dbReference type="PANTHER" id="PTHR22775">
    <property type="entry name" value="SORTING NEXIN"/>
    <property type="match status" value="1"/>
</dbReference>
<gene>
    <name evidence="3" type="ORF">PoB_004510800</name>
</gene>
<dbReference type="GO" id="GO:0097352">
    <property type="term" value="P:autophagosome maturation"/>
    <property type="evidence" value="ECO:0007669"/>
    <property type="project" value="TreeGrafter"/>
</dbReference>
<dbReference type="PANTHER" id="PTHR22775:SF44">
    <property type="entry name" value="SORTING NEXIN-14"/>
    <property type="match status" value="1"/>
</dbReference>
<evidence type="ECO:0000313" key="4">
    <source>
        <dbReference type="Proteomes" id="UP000735302"/>
    </source>
</evidence>
<dbReference type="InterPro" id="IPR044926">
    <property type="entry name" value="RGS_subdomain_2"/>
</dbReference>
<dbReference type="InterPro" id="IPR003114">
    <property type="entry name" value="Phox_assoc"/>
</dbReference>
<keyword evidence="4" id="KW-1185">Reference proteome</keyword>
<feature type="transmembrane region" description="Helical" evidence="1">
    <location>
        <begin position="21"/>
        <end position="54"/>
    </location>
</feature>
<organism evidence="3 4">
    <name type="scientific">Plakobranchus ocellatus</name>
    <dbReference type="NCBI Taxonomy" id="259542"/>
    <lineage>
        <taxon>Eukaryota</taxon>
        <taxon>Metazoa</taxon>
        <taxon>Spiralia</taxon>
        <taxon>Lophotrochozoa</taxon>
        <taxon>Mollusca</taxon>
        <taxon>Gastropoda</taxon>
        <taxon>Heterobranchia</taxon>
        <taxon>Euthyneura</taxon>
        <taxon>Panpulmonata</taxon>
        <taxon>Sacoglossa</taxon>
        <taxon>Placobranchoidea</taxon>
        <taxon>Plakobranchidae</taxon>
        <taxon>Plakobranchus</taxon>
    </lineage>
</organism>
<dbReference type="SMART" id="SM00313">
    <property type="entry name" value="PXA"/>
    <property type="match status" value="1"/>
</dbReference>
<dbReference type="InterPro" id="IPR036305">
    <property type="entry name" value="RGS_sf"/>
</dbReference>
<dbReference type="Pfam" id="PF02194">
    <property type="entry name" value="PXA"/>
    <property type="match status" value="1"/>
</dbReference>
<name>A0AAV4BHG3_9GAST</name>
<keyword evidence="1" id="KW-0472">Membrane</keyword>
<reference evidence="3 4" key="1">
    <citation type="journal article" date="2021" name="Elife">
        <title>Chloroplast acquisition without the gene transfer in kleptoplastic sea slugs, Plakobranchus ocellatus.</title>
        <authorList>
            <person name="Maeda T."/>
            <person name="Takahashi S."/>
            <person name="Yoshida T."/>
            <person name="Shimamura S."/>
            <person name="Takaki Y."/>
            <person name="Nagai Y."/>
            <person name="Toyoda A."/>
            <person name="Suzuki Y."/>
            <person name="Arimoto A."/>
            <person name="Ishii H."/>
            <person name="Satoh N."/>
            <person name="Nishiyama T."/>
            <person name="Hasebe M."/>
            <person name="Maruyama T."/>
            <person name="Minagawa J."/>
            <person name="Obokata J."/>
            <person name="Shigenobu S."/>
        </authorList>
    </citation>
    <scope>NUCLEOTIDE SEQUENCE [LARGE SCALE GENOMIC DNA]</scope>
</reference>
<proteinExistence type="predicted"/>
<dbReference type="Proteomes" id="UP000735302">
    <property type="component" value="Unassembled WGS sequence"/>
</dbReference>
<dbReference type="Pfam" id="PF00615">
    <property type="entry name" value="RGS"/>
    <property type="match status" value="1"/>
</dbReference>
<evidence type="ECO:0000259" key="2">
    <source>
        <dbReference type="PROSITE" id="PS51207"/>
    </source>
</evidence>